<proteinExistence type="predicted"/>
<name>A0ABV4C2D9_9MYCO</name>
<protein>
    <recommendedName>
        <fullName evidence="3">Fatty acyl-AMP ligase FadD28 and polyketide synthase</fullName>
    </recommendedName>
</protein>
<accession>A0ABV4C2D9</accession>
<gene>
    <name evidence="1" type="ORF">AB8998_17725</name>
</gene>
<dbReference type="SUPFAM" id="SSF52777">
    <property type="entry name" value="CoA-dependent acyltransferases"/>
    <property type="match status" value="1"/>
</dbReference>
<keyword evidence="2" id="KW-1185">Reference proteome</keyword>
<evidence type="ECO:0008006" key="3">
    <source>
        <dbReference type="Google" id="ProtNLM"/>
    </source>
</evidence>
<dbReference type="EMBL" id="JBGEDP010000001">
    <property type="protein sequence ID" value="MEY8016699.1"/>
    <property type="molecule type" value="Genomic_DNA"/>
</dbReference>
<organism evidence="1 2">
    <name type="scientific">Mycobacterium servetii</name>
    <dbReference type="NCBI Taxonomy" id="3237418"/>
    <lineage>
        <taxon>Bacteria</taxon>
        <taxon>Bacillati</taxon>
        <taxon>Actinomycetota</taxon>
        <taxon>Actinomycetes</taxon>
        <taxon>Mycobacteriales</taxon>
        <taxon>Mycobacteriaceae</taxon>
        <taxon>Mycobacterium</taxon>
    </lineage>
</organism>
<dbReference type="InterPro" id="IPR023213">
    <property type="entry name" value="CAT-like_dom_sf"/>
</dbReference>
<evidence type="ECO:0000313" key="2">
    <source>
        <dbReference type="Proteomes" id="UP001564760"/>
    </source>
</evidence>
<sequence>MDNRLAHMDQASFLGLRALGYGALVQFSWIYNRPVDMDGLRRFNRNLGYGLLGRRVERSPIPFARDRWVISRGPADIDVAETPRPRSEISAWTHERARLPLDPEYGPSWHLGVLPLQDGGTAVTLVTSHTLVDGLGILQAIGDAAHGRTRYLGYPLPRSRTRRRAVLEDGKAFLASAPELGRAVAATVRIARKRRHDVAASIASAPPSPRGTGDDKPVTVPALTAYVDLAEWDGRAKSIGGNGYTLFAAFAGRLGARLGRICDDGTVTLSFPVSNRTEDDTRGNALVFPVISVDPANLASDLTEVRLKFKQAFADLAETTEELLAPLPLTSLTPKWVARRAAGMGLGTADLPIGCSNVGDTDPVVNRPDGTEADYASGRLIEPGISRHTLERMGGQLFVVSGRSCGKLWISVNAYLPGRNNSLDALRDVTSRAFADFGLTAEILH</sequence>
<dbReference type="RefSeq" id="WP_369739071.1">
    <property type="nucleotide sequence ID" value="NZ_JBGEDP010000001.1"/>
</dbReference>
<comment type="caution">
    <text evidence="1">The sequence shown here is derived from an EMBL/GenBank/DDBJ whole genome shotgun (WGS) entry which is preliminary data.</text>
</comment>
<dbReference type="Gene3D" id="3.30.559.10">
    <property type="entry name" value="Chloramphenicol acetyltransferase-like domain"/>
    <property type="match status" value="1"/>
</dbReference>
<reference evidence="1 2" key="1">
    <citation type="submission" date="2024-08" db="EMBL/GenBank/DDBJ databases">
        <title>Mycobacterium servetensis sp. nov., a novel rapid-growing mycobacterial species recovered from a human patient in Zaragoza, Spain.</title>
        <authorList>
            <person name="Tristancho-Baro A.I."/>
            <person name="Buenestado-Serrano S."/>
            <person name="Garcia De Viedma D."/>
            <person name="Milagro-Beamonte A."/>
            <person name="Burillo N."/>
            <person name="Sanz S."/>
            <person name="Lopez-Calleja A.I."/>
            <person name="Penas-Utrilla D."/>
            <person name="Guardingo M."/>
            <person name="Garcia M.J."/>
            <person name="Vinuelas-Bayon J."/>
        </authorList>
    </citation>
    <scope>NUCLEOTIDE SEQUENCE [LARGE SCALE GENOMIC DNA]</scope>
    <source>
        <strain evidence="2">HUMS_12744610</strain>
    </source>
</reference>
<dbReference type="Proteomes" id="UP001564760">
    <property type="component" value="Unassembled WGS sequence"/>
</dbReference>
<evidence type="ECO:0000313" key="1">
    <source>
        <dbReference type="EMBL" id="MEY8016699.1"/>
    </source>
</evidence>